<evidence type="ECO:0000256" key="1">
    <source>
        <dbReference type="ARBA" id="ARBA00022801"/>
    </source>
</evidence>
<dbReference type="Pfam" id="PF14436">
    <property type="entry name" value="EndoU_bacteria"/>
    <property type="match status" value="1"/>
</dbReference>
<feature type="domain" description="Bacterial EndoU nuclease" evidence="2">
    <location>
        <begin position="152"/>
        <end position="283"/>
    </location>
</feature>
<dbReference type="GO" id="GO:0004540">
    <property type="term" value="F:RNA nuclease activity"/>
    <property type="evidence" value="ECO:0007669"/>
    <property type="project" value="UniProtKB-ARBA"/>
</dbReference>
<gene>
    <name evidence="3" type="ORF">IQ247_27795</name>
</gene>
<organism evidence="3 4">
    <name type="scientific">Plectonema cf. radiosum LEGE 06105</name>
    <dbReference type="NCBI Taxonomy" id="945769"/>
    <lineage>
        <taxon>Bacteria</taxon>
        <taxon>Bacillati</taxon>
        <taxon>Cyanobacteriota</taxon>
        <taxon>Cyanophyceae</taxon>
        <taxon>Oscillatoriophycideae</taxon>
        <taxon>Oscillatoriales</taxon>
        <taxon>Microcoleaceae</taxon>
        <taxon>Plectonema</taxon>
    </lineage>
</organism>
<dbReference type="InterPro" id="IPR029501">
    <property type="entry name" value="EndoU_bac"/>
</dbReference>
<evidence type="ECO:0000313" key="4">
    <source>
        <dbReference type="Proteomes" id="UP000620559"/>
    </source>
</evidence>
<sequence length="292" mass="32901">MLKTLYHIKSNTEIIGMKPNTASKLKHIFSGLTTLLLISSMGLNNPVNAQQQDRGLLPFFDNQDNPVPVNYPPGAKLDITPPAPQLNSFDKAVLKTCGPIGKRVQRRKFQQLLSNYPEVLAKIQQATNGELRPNRKSKSEFLQDLTNIWFKNKGFEHIFCGEIYNENDIGGLHFYGRYLQLQEQKIGGRLPVNPGRQEVVPGVIYTMGVIIKQPNRTVRDEIKGYGYLTNAEELLVDVTKVFKQQGNTEGACIYQQLDKDTGKIFPTVFVRKNQGIITFYPDATPEGNKCKS</sequence>
<evidence type="ECO:0000259" key="2">
    <source>
        <dbReference type="Pfam" id="PF14436"/>
    </source>
</evidence>
<dbReference type="EMBL" id="JADEWL010000166">
    <property type="protein sequence ID" value="MBE9216419.1"/>
    <property type="molecule type" value="Genomic_DNA"/>
</dbReference>
<accession>A0A8J7JW21</accession>
<name>A0A8J7JW21_9CYAN</name>
<dbReference type="Proteomes" id="UP000620559">
    <property type="component" value="Unassembled WGS sequence"/>
</dbReference>
<dbReference type="AlphaFoldDB" id="A0A8J7JW21"/>
<dbReference type="GO" id="GO:0004519">
    <property type="term" value="F:endonuclease activity"/>
    <property type="evidence" value="ECO:0007669"/>
    <property type="project" value="InterPro"/>
</dbReference>
<comment type="caution">
    <text evidence="3">The sequence shown here is derived from an EMBL/GenBank/DDBJ whole genome shotgun (WGS) entry which is preliminary data.</text>
</comment>
<evidence type="ECO:0000313" key="3">
    <source>
        <dbReference type="EMBL" id="MBE9216419.1"/>
    </source>
</evidence>
<dbReference type="InterPro" id="IPR037227">
    <property type="entry name" value="EndoU-like"/>
</dbReference>
<reference evidence="3" key="1">
    <citation type="submission" date="2020-10" db="EMBL/GenBank/DDBJ databases">
        <authorList>
            <person name="Castelo-Branco R."/>
            <person name="Eusebio N."/>
            <person name="Adriana R."/>
            <person name="Vieira A."/>
            <person name="Brugerolle De Fraissinette N."/>
            <person name="Rezende De Castro R."/>
            <person name="Schneider M.P."/>
            <person name="Vasconcelos V."/>
            <person name="Leao P.N."/>
        </authorList>
    </citation>
    <scope>NUCLEOTIDE SEQUENCE</scope>
    <source>
        <strain evidence="3">LEGE 06105</strain>
    </source>
</reference>
<dbReference type="GO" id="GO:0016787">
    <property type="term" value="F:hydrolase activity"/>
    <property type="evidence" value="ECO:0007669"/>
    <property type="project" value="UniProtKB-KW"/>
</dbReference>
<keyword evidence="1" id="KW-0378">Hydrolase</keyword>
<keyword evidence="4" id="KW-1185">Reference proteome</keyword>
<dbReference type="SUPFAM" id="SSF142877">
    <property type="entry name" value="EndoU-like"/>
    <property type="match status" value="1"/>
</dbReference>
<proteinExistence type="predicted"/>
<protein>
    <submittedName>
        <fullName evidence="3">EndoU domain-containing protein</fullName>
    </submittedName>
</protein>